<dbReference type="Proteomes" id="UP001597237">
    <property type="component" value="Unassembled WGS sequence"/>
</dbReference>
<evidence type="ECO:0000313" key="2">
    <source>
        <dbReference type="EMBL" id="MFD1782173.1"/>
    </source>
</evidence>
<dbReference type="RefSeq" id="WP_377281000.1">
    <property type="nucleotide sequence ID" value="NZ_JBHRSI010000003.1"/>
</dbReference>
<feature type="signal peptide" evidence="1">
    <location>
        <begin position="1"/>
        <end position="24"/>
    </location>
</feature>
<evidence type="ECO:0008006" key="4">
    <source>
        <dbReference type="Google" id="ProtNLM"/>
    </source>
</evidence>
<name>A0ABW4MXA2_9CAUL</name>
<comment type="caution">
    <text evidence="2">The sequence shown here is derived from an EMBL/GenBank/DDBJ whole genome shotgun (WGS) entry which is preliminary data.</text>
</comment>
<sequence>MRRRAIFTLVASCLVVACASQGQGALPGLAWFLYESEGEGAKLAYGAPSSDNVVLMMTCQPHSGQVTVSAVNSGDSAQIRLTSAGERADFFGEAGPAGLGQGVYVEAAAPADHPALARFARTGELSLHDADHSARLPVRVAERGRIRDFFAACRAEV</sequence>
<evidence type="ECO:0000256" key="1">
    <source>
        <dbReference type="SAM" id="SignalP"/>
    </source>
</evidence>
<feature type="chain" id="PRO_5046008238" description="Lipoprotein" evidence="1">
    <location>
        <begin position="25"/>
        <end position="157"/>
    </location>
</feature>
<accession>A0ABW4MXA2</accession>
<organism evidence="2 3">
    <name type="scientific">Phenylobacterium terrae</name>
    <dbReference type="NCBI Taxonomy" id="2665495"/>
    <lineage>
        <taxon>Bacteria</taxon>
        <taxon>Pseudomonadati</taxon>
        <taxon>Pseudomonadota</taxon>
        <taxon>Alphaproteobacteria</taxon>
        <taxon>Caulobacterales</taxon>
        <taxon>Caulobacteraceae</taxon>
        <taxon>Phenylobacterium</taxon>
    </lineage>
</organism>
<gene>
    <name evidence="2" type="ORF">ACFSC0_02110</name>
</gene>
<reference evidence="3" key="1">
    <citation type="journal article" date="2019" name="Int. J. Syst. Evol. Microbiol.">
        <title>The Global Catalogue of Microorganisms (GCM) 10K type strain sequencing project: providing services to taxonomists for standard genome sequencing and annotation.</title>
        <authorList>
            <consortium name="The Broad Institute Genomics Platform"/>
            <consortium name="The Broad Institute Genome Sequencing Center for Infectious Disease"/>
            <person name="Wu L."/>
            <person name="Ma J."/>
        </authorList>
    </citation>
    <scope>NUCLEOTIDE SEQUENCE [LARGE SCALE GENOMIC DNA]</scope>
    <source>
        <strain evidence="3">DFY28</strain>
    </source>
</reference>
<protein>
    <recommendedName>
        <fullName evidence="4">Lipoprotein</fullName>
    </recommendedName>
</protein>
<proteinExistence type="predicted"/>
<dbReference type="EMBL" id="JBHUEY010000001">
    <property type="protein sequence ID" value="MFD1782173.1"/>
    <property type="molecule type" value="Genomic_DNA"/>
</dbReference>
<keyword evidence="3" id="KW-1185">Reference proteome</keyword>
<dbReference type="PROSITE" id="PS51257">
    <property type="entry name" value="PROKAR_LIPOPROTEIN"/>
    <property type="match status" value="1"/>
</dbReference>
<keyword evidence="1" id="KW-0732">Signal</keyword>
<evidence type="ECO:0000313" key="3">
    <source>
        <dbReference type="Proteomes" id="UP001597237"/>
    </source>
</evidence>